<dbReference type="RefSeq" id="WP_307556462.1">
    <property type="nucleotide sequence ID" value="NZ_JAUSQU010000001.1"/>
</dbReference>
<reference evidence="1 2" key="1">
    <citation type="submission" date="2023-07" db="EMBL/GenBank/DDBJ databases">
        <title>Sequencing the genomes of 1000 actinobacteria strains.</title>
        <authorList>
            <person name="Klenk H.-P."/>
        </authorList>
    </citation>
    <scope>NUCLEOTIDE SEQUENCE [LARGE SCALE GENOMIC DNA]</scope>
    <source>
        <strain evidence="1 2">DSM 46740</strain>
    </source>
</reference>
<comment type="caution">
    <text evidence="1">The sequence shown here is derived from an EMBL/GenBank/DDBJ whole genome shotgun (WGS) entry which is preliminary data.</text>
</comment>
<evidence type="ECO:0000313" key="1">
    <source>
        <dbReference type="EMBL" id="MDP9842566.1"/>
    </source>
</evidence>
<keyword evidence="2" id="KW-1185">Reference proteome</keyword>
<accession>A0ABT9Q748</accession>
<name>A0ABT9Q748_9ACTN</name>
<dbReference type="EMBL" id="JAUSQU010000001">
    <property type="protein sequence ID" value="MDP9842566.1"/>
    <property type="molecule type" value="Genomic_DNA"/>
</dbReference>
<proteinExistence type="predicted"/>
<organism evidence="1 2">
    <name type="scientific">Streptosporangium lutulentum</name>
    <dbReference type="NCBI Taxonomy" id="1461250"/>
    <lineage>
        <taxon>Bacteria</taxon>
        <taxon>Bacillati</taxon>
        <taxon>Actinomycetota</taxon>
        <taxon>Actinomycetes</taxon>
        <taxon>Streptosporangiales</taxon>
        <taxon>Streptosporangiaceae</taxon>
        <taxon>Streptosporangium</taxon>
    </lineage>
</organism>
<dbReference type="Proteomes" id="UP001225356">
    <property type="component" value="Unassembled WGS sequence"/>
</dbReference>
<protein>
    <recommendedName>
        <fullName evidence="3">Secreted protein</fullName>
    </recommendedName>
</protein>
<sequence>MIVSMRRLAQRGGVLSAACLSVLGIIVLLHLGLCVITSAHPAPRHELGAKPPAAGHGTNAGLHAVISTLAFEGGTPCPQLPAGDDHDLCGAAAGSSIAGVRAPLPSGHAIGDPITVETTATASPAPARRFSQPACLPPGADLLLLKSVSRI</sequence>
<evidence type="ECO:0008006" key="3">
    <source>
        <dbReference type="Google" id="ProtNLM"/>
    </source>
</evidence>
<gene>
    <name evidence="1" type="ORF">J2853_001777</name>
</gene>
<evidence type="ECO:0000313" key="2">
    <source>
        <dbReference type="Proteomes" id="UP001225356"/>
    </source>
</evidence>